<reference evidence="2 3" key="1">
    <citation type="submission" date="2018-06" db="EMBL/GenBank/DDBJ databases">
        <title>Genomic Encyclopedia of Archaeal and Bacterial Type Strains, Phase II (KMG-II): from individual species to whole genera.</title>
        <authorList>
            <person name="Goeker M."/>
        </authorList>
    </citation>
    <scope>NUCLEOTIDE SEQUENCE [LARGE SCALE GENOMIC DNA]</scope>
    <source>
        <strain evidence="2 3">DSM 6779</strain>
    </source>
</reference>
<evidence type="ECO:0000259" key="1">
    <source>
        <dbReference type="Pfam" id="PF13521"/>
    </source>
</evidence>
<dbReference type="RefSeq" id="WP_111445050.1">
    <property type="nucleotide sequence ID" value="NZ_QKZK01000008.1"/>
</dbReference>
<dbReference type="Pfam" id="PF13521">
    <property type="entry name" value="AAA_28"/>
    <property type="match status" value="1"/>
</dbReference>
<dbReference type="AlphaFoldDB" id="A0A2W7ND96"/>
<dbReference type="InterPro" id="IPR038727">
    <property type="entry name" value="NadR/Ttd14_AAA_dom"/>
</dbReference>
<name>A0A2W7ND96_9BACT</name>
<dbReference type="CDD" id="cd02019">
    <property type="entry name" value="NK"/>
    <property type="match status" value="1"/>
</dbReference>
<protein>
    <submittedName>
        <fullName evidence="2">NadR type nicotinamide-nucleotide adenylyltransferase</fullName>
    </submittedName>
</protein>
<comment type="caution">
    <text evidence="2">The sequence shown here is derived from an EMBL/GenBank/DDBJ whole genome shotgun (WGS) entry which is preliminary data.</text>
</comment>
<dbReference type="InterPro" id="IPR027417">
    <property type="entry name" value="P-loop_NTPase"/>
</dbReference>
<evidence type="ECO:0000313" key="3">
    <source>
        <dbReference type="Proteomes" id="UP000249239"/>
    </source>
</evidence>
<keyword evidence="2" id="KW-0808">Transferase</keyword>
<organism evidence="2 3">
    <name type="scientific">Breznakibacter xylanolyticus</name>
    <dbReference type="NCBI Taxonomy" id="990"/>
    <lineage>
        <taxon>Bacteria</taxon>
        <taxon>Pseudomonadati</taxon>
        <taxon>Bacteroidota</taxon>
        <taxon>Bacteroidia</taxon>
        <taxon>Marinilabiliales</taxon>
        <taxon>Marinilabiliaceae</taxon>
        <taxon>Breznakibacter</taxon>
    </lineage>
</organism>
<dbReference type="EMBL" id="QKZK01000008">
    <property type="protein sequence ID" value="PZX17940.1"/>
    <property type="molecule type" value="Genomic_DNA"/>
</dbReference>
<dbReference type="PANTHER" id="PTHR37512:SF1">
    <property type="entry name" value="NADR_TTD14 AAA DOMAIN-CONTAINING PROTEIN"/>
    <property type="match status" value="1"/>
</dbReference>
<dbReference type="PANTHER" id="PTHR37512">
    <property type="entry name" value="TRIFUNCTIONAL NAD BIOSYNTHESIS/REGULATOR PROTEIN NADR"/>
    <property type="match status" value="1"/>
</dbReference>
<sequence length="184" mass="21390">MLKIAITGPESVGKSTLTKQLAEYFHGRFITEYARDYVANLPRHYTYEDVEVIARKQMSQYDACNVAVHPVYPAVFFDTFLMITKVWFTHVWQRQPDWLDAAIRQRPMDLYLLCAPDLPWEADDVRENGKIRESLFLAYKKELEHYGQKYVIIAGSGLQRTENAIQEVKKLGVQLSLNTEIQTL</sequence>
<dbReference type="GO" id="GO:0016779">
    <property type="term" value="F:nucleotidyltransferase activity"/>
    <property type="evidence" value="ECO:0007669"/>
    <property type="project" value="UniProtKB-KW"/>
</dbReference>
<feature type="domain" description="NadR/Ttd14 AAA" evidence="1">
    <location>
        <begin position="3"/>
        <end position="159"/>
    </location>
</feature>
<gene>
    <name evidence="2" type="ORF">LX69_01356</name>
</gene>
<evidence type="ECO:0000313" key="2">
    <source>
        <dbReference type="EMBL" id="PZX17940.1"/>
    </source>
</evidence>
<proteinExistence type="predicted"/>
<dbReference type="Proteomes" id="UP000249239">
    <property type="component" value="Unassembled WGS sequence"/>
</dbReference>
<dbReference type="OrthoDB" id="9151999at2"/>
<accession>A0A2W7ND96</accession>
<dbReference type="SUPFAM" id="SSF52540">
    <property type="entry name" value="P-loop containing nucleoside triphosphate hydrolases"/>
    <property type="match status" value="1"/>
</dbReference>
<dbReference type="InterPro" id="IPR052735">
    <property type="entry name" value="NAD_biosynth-regulator"/>
</dbReference>
<keyword evidence="3" id="KW-1185">Reference proteome</keyword>
<dbReference type="Gene3D" id="3.40.50.300">
    <property type="entry name" value="P-loop containing nucleotide triphosphate hydrolases"/>
    <property type="match status" value="1"/>
</dbReference>
<keyword evidence="2" id="KW-0548">Nucleotidyltransferase</keyword>